<dbReference type="PANTHER" id="PTHR11406:SF23">
    <property type="entry name" value="PHOSPHOGLYCERATE KINASE 1, CHLOROPLASTIC-RELATED"/>
    <property type="match status" value="1"/>
</dbReference>
<comment type="pathway">
    <text evidence="2">Carbohydrate degradation; glycolysis; pyruvate from D-glyceraldehyde 3-phosphate: step 2/5.</text>
</comment>
<evidence type="ECO:0000256" key="8">
    <source>
        <dbReference type="ARBA" id="ARBA00022777"/>
    </source>
</evidence>
<sequence>MAREDAGADFLVRLKRSRYDDYTIMRSVRGLRVKGKRVLLRVDFNLPPGEDFDIQRTAPTIRWLSRKGAKVLLLTHLGRPAGKRDPKLSTRQLLSRIQKAVGQKISFLDDCVGPKVEHAVEAVNPGGVLLFENVRFYPGEEKNDALFAKKLAHTADLYVNEAFGASHREHASIVALVKFLPSYAGPLFAKEVRTLSRLTSHPLHPLVVVIGGAKVETKLP</sequence>
<dbReference type="GO" id="GO:0005524">
    <property type="term" value="F:ATP binding"/>
    <property type="evidence" value="ECO:0007669"/>
    <property type="project" value="UniProtKB-KW"/>
</dbReference>
<dbReference type="EC" id="2.7.2.3" evidence="4 10"/>
<evidence type="ECO:0000313" key="11">
    <source>
        <dbReference type="EMBL" id="MBI4132897.1"/>
    </source>
</evidence>
<evidence type="ECO:0000313" key="12">
    <source>
        <dbReference type="Proteomes" id="UP000756703"/>
    </source>
</evidence>
<organism evidence="11 12">
    <name type="scientific">Candidatus Sungiibacteriota bacterium</name>
    <dbReference type="NCBI Taxonomy" id="2750080"/>
    <lineage>
        <taxon>Bacteria</taxon>
        <taxon>Candidatus Sungiibacteriota</taxon>
    </lineage>
</organism>
<evidence type="ECO:0000256" key="1">
    <source>
        <dbReference type="ARBA" id="ARBA00000642"/>
    </source>
</evidence>
<dbReference type="FunFam" id="3.40.50.1260:FF:000006">
    <property type="entry name" value="Phosphoglycerate kinase"/>
    <property type="match status" value="1"/>
</dbReference>
<evidence type="ECO:0000256" key="3">
    <source>
        <dbReference type="ARBA" id="ARBA00008982"/>
    </source>
</evidence>
<accession>A0A933DTH6</accession>
<dbReference type="InterPro" id="IPR001576">
    <property type="entry name" value="Phosphoglycerate_kinase"/>
</dbReference>
<evidence type="ECO:0000256" key="5">
    <source>
        <dbReference type="ARBA" id="ARBA00016471"/>
    </source>
</evidence>
<dbReference type="SUPFAM" id="SSF53748">
    <property type="entry name" value="Phosphoglycerate kinase"/>
    <property type="match status" value="1"/>
</dbReference>
<evidence type="ECO:0000256" key="10">
    <source>
        <dbReference type="RuleBase" id="RU000532"/>
    </source>
</evidence>
<dbReference type="Gene3D" id="3.40.50.1260">
    <property type="entry name" value="Phosphoglycerate kinase, N-terminal domain"/>
    <property type="match status" value="2"/>
</dbReference>
<feature type="non-terminal residue" evidence="11">
    <location>
        <position position="220"/>
    </location>
</feature>
<dbReference type="GO" id="GO:0005829">
    <property type="term" value="C:cytosol"/>
    <property type="evidence" value="ECO:0007669"/>
    <property type="project" value="TreeGrafter"/>
</dbReference>
<evidence type="ECO:0000256" key="4">
    <source>
        <dbReference type="ARBA" id="ARBA00013061"/>
    </source>
</evidence>
<dbReference type="PANTHER" id="PTHR11406">
    <property type="entry name" value="PHOSPHOGLYCERATE KINASE"/>
    <property type="match status" value="1"/>
</dbReference>
<dbReference type="InterPro" id="IPR015824">
    <property type="entry name" value="Phosphoglycerate_kinase_N"/>
</dbReference>
<dbReference type="GO" id="GO:0006096">
    <property type="term" value="P:glycolytic process"/>
    <property type="evidence" value="ECO:0007669"/>
    <property type="project" value="InterPro"/>
</dbReference>
<dbReference type="EMBL" id="JACQMI010000014">
    <property type="protein sequence ID" value="MBI4132897.1"/>
    <property type="molecule type" value="Genomic_DNA"/>
</dbReference>
<dbReference type="GO" id="GO:0043531">
    <property type="term" value="F:ADP binding"/>
    <property type="evidence" value="ECO:0007669"/>
    <property type="project" value="TreeGrafter"/>
</dbReference>
<dbReference type="PRINTS" id="PR00477">
    <property type="entry name" value="PHGLYCKINASE"/>
</dbReference>
<keyword evidence="7" id="KW-0547">Nucleotide-binding</keyword>
<comment type="catalytic activity">
    <reaction evidence="1 10">
        <text>(2R)-3-phosphoglycerate + ATP = (2R)-3-phospho-glyceroyl phosphate + ADP</text>
        <dbReference type="Rhea" id="RHEA:14801"/>
        <dbReference type="ChEBI" id="CHEBI:30616"/>
        <dbReference type="ChEBI" id="CHEBI:57604"/>
        <dbReference type="ChEBI" id="CHEBI:58272"/>
        <dbReference type="ChEBI" id="CHEBI:456216"/>
        <dbReference type="EC" id="2.7.2.3"/>
    </reaction>
</comment>
<dbReference type="Proteomes" id="UP000756703">
    <property type="component" value="Unassembled WGS sequence"/>
</dbReference>
<keyword evidence="9" id="KW-0067">ATP-binding</keyword>
<evidence type="ECO:0000256" key="7">
    <source>
        <dbReference type="ARBA" id="ARBA00022741"/>
    </source>
</evidence>
<dbReference type="GO" id="GO:0006094">
    <property type="term" value="P:gluconeogenesis"/>
    <property type="evidence" value="ECO:0007669"/>
    <property type="project" value="TreeGrafter"/>
</dbReference>
<comment type="caution">
    <text evidence="11">The sequence shown here is derived from an EMBL/GenBank/DDBJ whole genome shotgun (WGS) entry which is preliminary data.</text>
</comment>
<name>A0A933DTH6_9BACT</name>
<gene>
    <name evidence="11" type="ORF">HY473_02325</name>
</gene>
<dbReference type="GO" id="GO:0004618">
    <property type="term" value="F:phosphoglycerate kinase activity"/>
    <property type="evidence" value="ECO:0007669"/>
    <property type="project" value="UniProtKB-EC"/>
</dbReference>
<protein>
    <recommendedName>
        <fullName evidence="5 10">Phosphoglycerate kinase</fullName>
        <ecNumber evidence="4 10">2.7.2.3</ecNumber>
    </recommendedName>
</protein>
<evidence type="ECO:0000256" key="6">
    <source>
        <dbReference type="ARBA" id="ARBA00022679"/>
    </source>
</evidence>
<keyword evidence="6 10" id="KW-0808">Transferase</keyword>
<evidence type="ECO:0000256" key="9">
    <source>
        <dbReference type="ARBA" id="ARBA00022840"/>
    </source>
</evidence>
<keyword evidence="8 10" id="KW-0418">Kinase</keyword>
<proteinExistence type="inferred from homology"/>
<dbReference type="Pfam" id="PF00162">
    <property type="entry name" value="PGK"/>
    <property type="match status" value="1"/>
</dbReference>
<evidence type="ECO:0000256" key="2">
    <source>
        <dbReference type="ARBA" id="ARBA00004838"/>
    </source>
</evidence>
<reference evidence="11" key="1">
    <citation type="submission" date="2020-07" db="EMBL/GenBank/DDBJ databases">
        <title>Huge and variable diversity of episymbiotic CPR bacteria and DPANN archaea in groundwater ecosystems.</title>
        <authorList>
            <person name="He C.Y."/>
            <person name="Keren R."/>
            <person name="Whittaker M."/>
            <person name="Farag I.F."/>
            <person name="Doudna J."/>
            <person name="Cate J.H.D."/>
            <person name="Banfield J.F."/>
        </authorList>
    </citation>
    <scope>NUCLEOTIDE SEQUENCE</scope>
    <source>
        <strain evidence="11">NC_groundwater_1225_Ag_S-0.1um_56_177</strain>
    </source>
</reference>
<comment type="similarity">
    <text evidence="3 10">Belongs to the phosphoglycerate kinase family.</text>
</comment>
<dbReference type="InterPro" id="IPR036043">
    <property type="entry name" value="Phosphoglycerate_kinase_sf"/>
</dbReference>
<dbReference type="AlphaFoldDB" id="A0A933DTH6"/>